<dbReference type="AlphaFoldDB" id="A0A4S3TPS0"/>
<evidence type="ECO:0000256" key="1">
    <source>
        <dbReference type="SAM" id="Phobius"/>
    </source>
</evidence>
<evidence type="ECO:0000313" key="3">
    <source>
        <dbReference type="Proteomes" id="UP000318864"/>
    </source>
</evidence>
<organism evidence="2 3">
    <name type="scientific">Salinadaptatus halalkaliphilus</name>
    <dbReference type="NCBI Taxonomy" id="2419781"/>
    <lineage>
        <taxon>Archaea</taxon>
        <taxon>Methanobacteriati</taxon>
        <taxon>Methanobacteriota</taxon>
        <taxon>Stenosarchaea group</taxon>
        <taxon>Halobacteria</taxon>
        <taxon>Halobacteriales</taxon>
        <taxon>Natrialbaceae</taxon>
        <taxon>Salinadaptatus</taxon>
    </lineage>
</organism>
<gene>
    <name evidence="2" type="ORF">D8Y22_08395</name>
</gene>
<proteinExistence type="predicted"/>
<evidence type="ECO:0008006" key="4">
    <source>
        <dbReference type="Google" id="ProtNLM"/>
    </source>
</evidence>
<dbReference type="OrthoDB" id="252570at2157"/>
<feature type="transmembrane region" description="Helical" evidence="1">
    <location>
        <begin position="92"/>
        <end position="110"/>
    </location>
</feature>
<reference evidence="2 3" key="1">
    <citation type="submission" date="2018-10" db="EMBL/GenBank/DDBJ databases">
        <title>Natronolimnobius sp. XQ-INN 246 isolated from Inner Mongolia Autonomous Region of China.</title>
        <authorList>
            <person name="Xue Q."/>
        </authorList>
    </citation>
    <scope>NUCLEOTIDE SEQUENCE [LARGE SCALE GENOMIC DNA]</scope>
    <source>
        <strain evidence="2 3">XQ-INN 246</strain>
    </source>
</reference>
<keyword evidence="3" id="KW-1185">Reference proteome</keyword>
<comment type="caution">
    <text evidence="2">The sequence shown here is derived from an EMBL/GenBank/DDBJ whole genome shotgun (WGS) entry which is preliminary data.</text>
</comment>
<accession>A0A4S3TPS0</accession>
<evidence type="ECO:0000313" key="2">
    <source>
        <dbReference type="EMBL" id="THE65223.1"/>
    </source>
</evidence>
<name>A0A4S3TPS0_9EURY</name>
<protein>
    <recommendedName>
        <fullName evidence="4">Metal-dependent hydrolase</fullName>
    </recommendedName>
</protein>
<feature type="transmembrane region" description="Helical" evidence="1">
    <location>
        <begin position="46"/>
        <end position="71"/>
    </location>
</feature>
<sequence length="212" mass="22937">MAPMIVNVALGVLVGLALLGAAFDRRSILLVALAAALPDLDAAASLVVVGATNALLHTLLVPALAFGLLYWDTRLRDRSWLEDRYGWYGSRVAWVALAAFVVAGIGPELFSTDGVNLLYPLHDRFYTVVGSFLLSSQDGVILTFVDRGEHLLWLASPGTTADHHVATWVNPTPGTGLETGVEREFYLVETGWQLIVVVATVAALAVRLWEER</sequence>
<keyword evidence="1" id="KW-1133">Transmembrane helix</keyword>
<dbReference type="EMBL" id="RBZW01000021">
    <property type="protein sequence ID" value="THE65223.1"/>
    <property type="molecule type" value="Genomic_DNA"/>
</dbReference>
<feature type="transmembrane region" description="Helical" evidence="1">
    <location>
        <begin position="191"/>
        <end position="209"/>
    </location>
</feature>
<dbReference type="Proteomes" id="UP000318864">
    <property type="component" value="Unassembled WGS sequence"/>
</dbReference>
<keyword evidence="1" id="KW-0812">Transmembrane</keyword>
<dbReference type="RefSeq" id="WP_141464255.1">
    <property type="nucleotide sequence ID" value="NZ_RBZW01000021.1"/>
</dbReference>
<keyword evidence="1" id="KW-0472">Membrane</keyword>